<dbReference type="Pfam" id="PF02814">
    <property type="entry name" value="UreE_N"/>
    <property type="match status" value="1"/>
</dbReference>
<comment type="caution">
    <text evidence="8">The sequence shown here is derived from an EMBL/GenBank/DDBJ whole genome shotgun (WGS) entry which is preliminary data.</text>
</comment>
<accession>A0ABW0PQ68</accession>
<keyword evidence="3 5" id="KW-0533">Nickel</keyword>
<evidence type="ECO:0000313" key="9">
    <source>
        <dbReference type="Proteomes" id="UP001596150"/>
    </source>
</evidence>
<keyword evidence="2 5" id="KW-0963">Cytoplasm</keyword>
<comment type="subcellular location">
    <subcellularLocation>
        <location evidence="1 5">Cytoplasm</location>
    </subcellularLocation>
</comment>
<dbReference type="SMART" id="SM00988">
    <property type="entry name" value="UreE_N"/>
    <property type="match status" value="1"/>
</dbReference>
<evidence type="ECO:0000259" key="7">
    <source>
        <dbReference type="SMART" id="SM00988"/>
    </source>
</evidence>
<dbReference type="SUPFAM" id="SSF69737">
    <property type="entry name" value="Urease metallochaperone UreE, C-terminal domain"/>
    <property type="match status" value="1"/>
</dbReference>
<evidence type="ECO:0000256" key="4">
    <source>
        <dbReference type="ARBA" id="ARBA00023186"/>
    </source>
</evidence>
<keyword evidence="9" id="KW-1185">Reference proteome</keyword>
<dbReference type="InterPro" id="IPR012406">
    <property type="entry name" value="UreE"/>
</dbReference>
<dbReference type="EMBL" id="JBHSML010000002">
    <property type="protein sequence ID" value="MFC5514645.1"/>
    <property type="molecule type" value="Genomic_DNA"/>
</dbReference>
<dbReference type="Gene3D" id="2.60.260.20">
    <property type="entry name" value="Urease metallochaperone UreE, N-terminal domain"/>
    <property type="match status" value="1"/>
</dbReference>
<comment type="similarity">
    <text evidence="5">Belongs to the UreE family.</text>
</comment>
<sequence length="210" mass="22926">MLKAIAVTRASDIAAEGQEPVSGRAVLQHDERHLRRRLIELVDGRKVMVDLPETVVLDAGDRLVLSDGGRVEIAAAYEPLYEIFGQDPVHLSQLAWHIGNRHLAAAIEPTRILILRDHVIKAMLEGLGARVKEIVAQFNPVRGAYSGHGDPSHGQDHGSHSHAAHGASHGEHSHAHGDHSHSHAHGDKHHSHDHDHDHGHDHGPGEHRHG</sequence>
<dbReference type="CDD" id="cd00571">
    <property type="entry name" value="UreE"/>
    <property type="match status" value="1"/>
</dbReference>
<feature type="domain" description="UreE urease accessory N-terminal" evidence="7">
    <location>
        <begin position="6"/>
        <end position="71"/>
    </location>
</feature>
<comment type="function">
    <text evidence="5">Involved in urease metallocenter assembly. Binds nickel. Probably functions as a nickel donor during metallocenter assembly.</text>
</comment>
<dbReference type="RefSeq" id="WP_266342674.1">
    <property type="nucleotide sequence ID" value="NZ_JAPKNH010000002.1"/>
</dbReference>
<dbReference type="HAMAP" id="MF_00822">
    <property type="entry name" value="UreE"/>
    <property type="match status" value="1"/>
</dbReference>
<evidence type="ECO:0000313" key="8">
    <source>
        <dbReference type="EMBL" id="MFC5514645.1"/>
    </source>
</evidence>
<evidence type="ECO:0000256" key="5">
    <source>
        <dbReference type="HAMAP-Rule" id="MF_00822"/>
    </source>
</evidence>
<feature type="region of interest" description="Disordered" evidence="6">
    <location>
        <begin position="145"/>
        <end position="210"/>
    </location>
</feature>
<dbReference type="Gene3D" id="3.30.70.790">
    <property type="entry name" value="UreE, C-terminal domain"/>
    <property type="match status" value="1"/>
</dbReference>
<reference evidence="9" key="1">
    <citation type="journal article" date="2019" name="Int. J. Syst. Evol. Microbiol.">
        <title>The Global Catalogue of Microorganisms (GCM) 10K type strain sequencing project: providing services to taxonomists for standard genome sequencing and annotation.</title>
        <authorList>
            <consortium name="The Broad Institute Genomics Platform"/>
            <consortium name="The Broad Institute Genome Sequencing Center for Infectious Disease"/>
            <person name="Wu L."/>
            <person name="Ma J."/>
        </authorList>
    </citation>
    <scope>NUCLEOTIDE SEQUENCE [LARGE SCALE GENOMIC DNA]</scope>
    <source>
        <strain evidence="9">KACC 12633</strain>
    </source>
</reference>
<evidence type="ECO:0000256" key="1">
    <source>
        <dbReference type="ARBA" id="ARBA00004496"/>
    </source>
</evidence>
<keyword evidence="4 5" id="KW-0143">Chaperone</keyword>
<dbReference type="Pfam" id="PF05194">
    <property type="entry name" value="UreE_C"/>
    <property type="match status" value="1"/>
</dbReference>
<dbReference type="InterPro" id="IPR007864">
    <property type="entry name" value="UreE_C_dom"/>
</dbReference>
<organism evidence="8 9">
    <name type="scientific">Kaistia terrae</name>
    <dbReference type="NCBI Taxonomy" id="537017"/>
    <lineage>
        <taxon>Bacteria</taxon>
        <taxon>Pseudomonadati</taxon>
        <taxon>Pseudomonadota</taxon>
        <taxon>Alphaproteobacteria</taxon>
        <taxon>Hyphomicrobiales</taxon>
        <taxon>Kaistiaceae</taxon>
        <taxon>Kaistia</taxon>
    </lineage>
</organism>
<dbReference type="SUPFAM" id="SSF69287">
    <property type="entry name" value="Urease metallochaperone UreE, N-terminal domain"/>
    <property type="match status" value="1"/>
</dbReference>
<evidence type="ECO:0000256" key="6">
    <source>
        <dbReference type="SAM" id="MobiDB-lite"/>
    </source>
</evidence>
<protein>
    <recommendedName>
        <fullName evidence="5">Urease accessory protein UreE</fullName>
    </recommendedName>
</protein>
<evidence type="ECO:0000256" key="3">
    <source>
        <dbReference type="ARBA" id="ARBA00022596"/>
    </source>
</evidence>
<proteinExistence type="inferred from homology"/>
<name>A0ABW0PQ68_9HYPH</name>
<dbReference type="InterPro" id="IPR004029">
    <property type="entry name" value="UreE_N"/>
</dbReference>
<dbReference type="InterPro" id="IPR036118">
    <property type="entry name" value="UreE_N_sf"/>
</dbReference>
<evidence type="ECO:0000256" key="2">
    <source>
        <dbReference type="ARBA" id="ARBA00022490"/>
    </source>
</evidence>
<gene>
    <name evidence="5" type="primary">ureE</name>
    <name evidence="8" type="ORF">ACFPP9_02595</name>
</gene>
<feature type="compositionally biased region" description="Basic and acidic residues" evidence="6">
    <location>
        <begin position="168"/>
        <end position="210"/>
    </location>
</feature>
<dbReference type="Proteomes" id="UP001596150">
    <property type="component" value="Unassembled WGS sequence"/>
</dbReference>
<feature type="compositionally biased region" description="Basic and acidic residues" evidence="6">
    <location>
        <begin position="150"/>
        <end position="159"/>
    </location>
</feature>